<evidence type="ECO:0000313" key="1">
    <source>
        <dbReference type="EMBL" id="KIO28936.1"/>
    </source>
</evidence>
<accession>A0A0C3QMA8</accession>
<name>A0A0C3QMA8_9AGAM</name>
<gene>
    <name evidence="1" type="ORF">M407DRAFT_229233</name>
</gene>
<dbReference type="HOGENOM" id="CLU_1256863_0_0_1"/>
<protein>
    <submittedName>
        <fullName evidence="1">Uncharacterized protein</fullName>
    </submittedName>
</protein>
<evidence type="ECO:0000313" key="2">
    <source>
        <dbReference type="Proteomes" id="UP000054248"/>
    </source>
</evidence>
<reference evidence="1 2" key="1">
    <citation type="submission" date="2014-04" db="EMBL/GenBank/DDBJ databases">
        <authorList>
            <consortium name="DOE Joint Genome Institute"/>
            <person name="Kuo A."/>
            <person name="Girlanda M."/>
            <person name="Perotto S."/>
            <person name="Kohler A."/>
            <person name="Nagy L.G."/>
            <person name="Floudas D."/>
            <person name="Copeland A."/>
            <person name="Barry K.W."/>
            <person name="Cichocki N."/>
            <person name="Veneault-Fourrey C."/>
            <person name="LaButti K."/>
            <person name="Lindquist E.A."/>
            <person name="Lipzen A."/>
            <person name="Lundell T."/>
            <person name="Morin E."/>
            <person name="Murat C."/>
            <person name="Sun H."/>
            <person name="Tunlid A."/>
            <person name="Henrissat B."/>
            <person name="Grigoriev I.V."/>
            <person name="Hibbett D.S."/>
            <person name="Martin F."/>
            <person name="Nordberg H.P."/>
            <person name="Cantor M.N."/>
            <person name="Hua S.X."/>
        </authorList>
    </citation>
    <scope>NUCLEOTIDE SEQUENCE [LARGE SCALE GENOMIC DNA]</scope>
    <source>
        <strain evidence="1 2">MUT 4182</strain>
    </source>
</reference>
<dbReference type="Proteomes" id="UP000054248">
    <property type="component" value="Unassembled WGS sequence"/>
</dbReference>
<reference evidence="2" key="2">
    <citation type="submission" date="2015-01" db="EMBL/GenBank/DDBJ databases">
        <title>Evolutionary Origins and Diversification of the Mycorrhizal Mutualists.</title>
        <authorList>
            <consortium name="DOE Joint Genome Institute"/>
            <consortium name="Mycorrhizal Genomics Consortium"/>
            <person name="Kohler A."/>
            <person name="Kuo A."/>
            <person name="Nagy L.G."/>
            <person name="Floudas D."/>
            <person name="Copeland A."/>
            <person name="Barry K.W."/>
            <person name="Cichocki N."/>
            <person name="Veneault-Fourrey C."/>
            <person name="LaButti K."/>
            <person name="Lindquist E.A."/>
            <person name="Lipzen A."/>
            <person name="Lundell T."/>
            <person name="Morin E."/>
            <person name="Murat C."/>
            <person name="Riley R."/>
            <person name="Ohm R."/>
            <person name="Sun H."/>
            <person name="Tunlid A."/>
            <person name="Henrissat B."/>
            <person name="Grigoriev I.V."/>
            <person name="Hibbett D.S."/>
            <person name="Martin F."/>
        </authorList>
    </citation>
    <scope>NUCLEOTIDE SEQUENCE [LARGE SCALE GENOMIC DNA]</scope>
    <source>
        <strain evidence="2">MUT 4182</strain>
    </source>
</reference>
<proteinExistence type="predicted"/>
<dbReference type="EMBL" id="KN822989">
    <property type="protein sequence ID" value="KIO28936.1"/>
    <property type="molecule type" value="Genomic_DNA"/>
</dbReference>
<sequence>MDWTLHRARVVLVVQLQKRIEFDGVMKPFFRFNVKWLTDIHGQLVIAALLPTGGRSARVGFSFSGTGGDIVFSHLACSVFPPFPGVLTDGHLPLLSIVIITAINVRRVQIELRDPQSVRVGKPSFALGEQYACCIVRRSGQRGGRRGDGGGVQRRETLAYWWTAAGGVEQRAAVGPVDRRPYRTETKAKDRRVKGSLSRSRENLFLLMDCLFGPGGEGAI</sequence>
<organism evidence="1 2">
    <name type="scientific">Tulasnella calospora MUT 4182</name>
    <dbReference type="NCBI Taxonomy" id="1051891"/>
    <lineage>
        <taxon>Eukaryota</taxon>
        <taxon>Fungi</taxon>
        <taxon>Dikarya</taxon>
        <taxon>Basidiomycota</taxon>
        <taxon>Agaricomycotina</taxon>
        <taxon>Agaricomycetes</taxon>
        <taxon>Cantharellales</taxon>
        <taxon>Tulasnellaceae</taxon>
        <taxon>Tulasnella</taxon>
    </lineage>
</organism>
<keyword evidence="2" id="KW-1185">Reference proteome</keyword>
<dbReference type="AlphaFoldDB" id="A0A0C3QMA8"/>